<dbReference type="Gene3D" id="1.10.10.10">
    <property type="entry name" value="Winged helix-like DNA-binding domain superfamily/Winged helix DNA-binding domain"/>
    <property type="match status" value="1"/>
</dbReference>
<dbReference type="Pfam" id="PF00480">
    <property type="entry name" value="ROK"/>
    <property type="match status" value="1"/>
</dbReference>
<proteinExistence type="inferred from homology"/>
<dbReference type="Proteomes" id="UP000740605">
    <property type="component" value="Unassembled WGS sequence"/>
</dbReference>
<sequence>MPPVNRSPSQDAVWGYAWGVREFTASDAMEATGMTRSTVIDAVDGLVDLGVLRELANARDAGQYRKGRPARRFELREDAAVLVGVDAGRGHMTVVVSDLRSQPLVTYRADADADATNEDVPERRRLIGAVVDAALDQAGKERADVAALCVGVPAPVDRTGRSPRHRTGFWDLMNPDLLGLFAWAPLLRIDNDASLAAVAEGANGAARGCVDYVSLLAGDRLGAGVVVDGRVLRGAHGGVGEMVAFDHVDGVGSAYGLGYLTTHWAREAIAMGEADPAGALARADHLDARAVLELAAAGDRDAQRVTERVSRVLARIVSVLGSMFDPRVVVVSGAVSAGVEQVAASARAALPTDLDLPAPELVISTLGADVVVIGAVAAAADLARAHLLQDPIVASLVGARA</sequence>
<keyword evidence="3" id="KW-1185">Reference proteome</keyword>
<name>A0ABS5XU68_9MICO</name>
<dbReference type="Gene3D" id="3.30.420.40">
    <property type="match status" value="2"/>
</dbReference>
<evidence type="ECO:0000256" key="1">
    <source>
        <dbReference type="ARBA" id="ARBA00006479"/>
    </source>
</evidence>
<accession>A0ABS5XU68</accession>
<dbReference type="PANTHER" id="PTHR18964">
    <property type="entry name" value="ROK (REPRESSOR, ORF, KINASE) FAMILY"/>
    <property type="match status" value="1"/>
</dbReference>
<dbReference type="PANTHER" id="PTHR18964:SF149">
    <property type="entry name" value="BIFUNCTIONAL UDP-N-ACETYLGLUCOSAMINE 2-EPIMERASE_N-ACETYLMANNOSAMINE KINASE"/>
    <property type="match status" value="1"/>
</dbReference>
<reference evidence="2 3" key="1">
    <citation type="submission" date="2021-03" db="EMBL/GenBank/DDBJ databases">
        <title>Microbacterium pauli sp. nov., isolated from microfiltered milk.</title>
        <authorList>
            <person name="Bellassi P."/>
            <person name="Fontana A."/>
            <person name="Callegari M.L."/>
            <person name="Lorenzo M."/>
            <person name="Cappa F."/>
        </authorList>
    </citation>
    <scope>NUCLEOTIDE SEQUENCE [LARGE SCALE GENOMIC DNA]</scope>
    <source>
        <strain evidence="2 3">DSM 18909</strain>
    </source>
</reference>
<comment type="caution">
    <text evidence="2">The sequence shown here is derived from an EMBL/GenBank/DDBJ whole genome shotgun (WGS) entry which is preliminary data.</text>
</comment>
<dbReference type="SUPFAM" id="SSF53067">
    <property type="entry name" value="Actin-like ATPase domain"/>
    <property type="match status" value="1"/>
</dbReference>
<comment type="similarity">
    <text evidence="1">Belongs to the ROK (NagC/XylR) family.</text>
</comment>
<gene>
    <name evidence="2" type="ORF">J0P97_07795</name>
</gene>
<dbReference type="InterPro" id="IPR036388">
    <property type="entry name" value="WH-like_DNA-bd_sf"/>
</dbReference>
<organism evidence="2 3">
    <name type="scientific">Microbacterium flavum</name>
    <dbReference type="NCBI Taxonomy" id="415216"/>
    <lineage>
        <taxon>Bacteria</taxon>
        <taxon>Bacillati</taxon>
        <taxon>Actinomycetota</taxon>
        <taxon>Actinomycetes</taxon>
        <taxon>Micrococcales</taxon>
        <taxon>Microbacteriaceae</taxon>
        <taxon>Microbacterium</taxon>
    </lineage>
</organism>
<dbReference type="InterPro" id="IPR000600">
    <property type="entry name" value="ROK"/>
</dbReference>
<evidence type="ECO:0000313" key="3">
    <source>
        <dbReference type="Proteomes" id="UP000740605"/>
    </source>
</evidence>
<dbReference type="InterPro" id="IPR043129">
    <property type="entry name" value="ATPase_NBD"/>
</dbReference>
<evidence type="ECO:0000313" key="2">
    <source>
        <dbReference type="EMBL" id="MBT8797971.1"/>
    </source>
</evidence>
<protein>
    <submittedName>
        <fullName evidence="2">ROK family protein</fullName>
    </submittedName>
</protein>
<dbReference type="EMBL" id="JAFLHG010000006">
    <property type="protein sequence ID" value="MBT8797971.1"/>
    <property type="molecule type" value="Genomic_DNA"/>
</dbReference>